<evidence type="ECO:0000313" key="5">
    <source>
        <dbReference type="Proteomes" id="UP001146793"/>
    </source>
</evidence>
<evidence type="ECO:0000256" key="2">
    <source>
        <dbReference type="SAM" id="MobiDB-lite"/>
    </source>
</evidence>
<organism evidence="4 5">
    <name type="scientific">Anaeramoeba flamelloides</name>
    <dbReference type="NCBI Taxonomy" id="1746091"/>
    <lineage>
        <taxon>Eukaryota</taxon>
        <taxon>Metamonada</taxon>
        <taxon>Anaeramoebidae</taxon>
        <taxon>Anaeramoeba</taxon>
    </lineage>
</organism>
<keyword evidence="1" id="KW-0175">Coiled coil</keyword>
<proteinExistence type="predicted"/>
<feature type="coiled-coil region" evidence="1">
    <location>
        <begin position="285"/>
        <end position="317"/>
    </location>
</feature>
<sequence length="710" mass="83890">MSLTELAKIASARLNILTDDQASFSIENKSCCNNKESNVKTKNENNNNNNNNKNNSNDLHLTSPDLLNLFFDLQQNNFRPRKRSAEEESKTILNTKKTRKEKDVPNLQPSNNFDFQNKIIRNSVMAIQKKNGEISAKEAFLKIIDDELLEYFLNVLNEQLKIIQNSKKNNTKKSVSKSKTIKPKSITKQMFFSFFSIIIKMGIYPKSELKKYWENNPWILVNKFIKKQLSRDLFLSIHRCWNECNEDLVDSILNIMKIKCQKAWDLTSSTSQKKNNNPNDNEIEIQKIENENEVEMEMEMEIKKEKEKENVNKINKKCVFVIILERKPKPIYLKAFTISKEFDYIYSWELFYGTEPITDLTLSQLLTKVIRKKKESDPNFQVFTNHCCGSLKNPKFLTAKKNRYPKTYPKDETIDFFNKCCNELMYDKESHCCLGILEQEHSKPRQNENEKNIGKEEEEEKGKGKGQGKGKGKGKEKEKEKGKKAGEEMANKNCSKNCHDHNGIDHDITSYLFPHKHSTWKRAILYMFFKVMIHNAKLIQEKINNNQKSLMSFMHELSDQLSCTSKHETNIKALSNIYMEKQQQKKKKRKQKQQQQQQNQQKIHHQQQIQIQQQKQQEHLHQKQFLHQLQQLQQLQQQQQQIQQLQTIEHKLIGKQNRKDCFYCRRFYKKSSSTTLKCSGCDLFFHKKCYRELHCNKNTLLKQLMMCDKV</sequence>
<feature type="region of interest" description="Disordered" evidence="2">
    <location>
        <begin position="580"/>
        <end position="614"/>
    </location>
</feature>
<dbReference type="PROSITE" id="PS50081">
    <property type="entry name" value="ZF_DAG_PE_2"/>
    <property type="match status" value="1"/>
</dbReference>
<dbReference type="CDD" id="cd00029">
    <property type="entry name" value="C1"/>
    <property type="match status" value="1"/>
</dbReference>
<feature type="compositionally biased region" description="Basic and acidic residues" evidence="2">
    <location>
        <begin position="443"/>
        <end position="463"/>
    </location>
</feature>
<feature type="region of interest" description="Disordered" evidence="2">
    <location>
        <begin position="80"/>
        <end position="108"/>
    </location>
</feature>
<feature type="domain" description="Phorbol-ester/DAG-type" evidence="3">
    <location>
        <begin position="649"/>
        <end position="695"/>
    </location>
</feature>
<gene>
    <name evidence="4" type="ORF">M0812_29948</name>
</gene>
<evidence type="ECO:0000313" key="4">
    <source>
        <dbReference type="EMBL" id="KAJ3423419.1"/>
    </source>
</evidence>
<comment type="caution">
    <text evidence="4">The sequence shown here is derived from an EMBL/GenBank/DDBJ whole genome shotgun (WGS) entry which is preliminary data.</text>
</comment>
<feature type="compositionally biased region" description="Basic and acidic residues" evidence="2">
    <location>
        <begin position="473"/>
        <end position="488"/>
    </location>
</feature>
<feature type="region of interest" description="Disordered" evidence="2">
    <location>
        <begin position="33"/>
        <end position="59"/>
    </location>
</feature>
<dbReference type="EMBL" id="JANTQA010000076">
    <property type="protein sequence ID" value="KAJ3423419.1"/>
    <property type="molecule type" value="Genomic_DNA"/>
</dbReference>
<dbReference type="InterPro" id="IPR002219">
    <property type="entry name" value="PKC_DAG/PE"/>
</dbReference>
<accession>A0AAV7Y1M7</accession>
<protein>
    <submittedName>
        <fullName evidence="4">Mediator of RNA polymerase ii transcription subunit 15a-related</fullName>
    </submittedName>
</protein>
<reference evidence="4" key="1">
    <citation type="submission" date="2022-08" db="EMBL/GenBank/DDBJ databases">
        <title>Novel sulphate-reducing endosymbionts in the free-living metamonad Anaeramoeba.</title>
        <authorList>
            <person name="Jerlstrom-Hultqvist J."/>
            <person name="Cepicka I."/>
            <person name="Gallot-Lavallee L."/>
            <person name="Salas-Leiva D."/>
            <person name="Curtis B.A."/>
            <person name="Zahonova K."/>
            <person name="Pipaliya S."/>
            <person name="Dacks J."/>
            <person name="Roger A.J."/>
        </authorList>
    </citation>
    <scope>NUCLEOTIDE SEQUENCE</scope>
    <source>
        <strain evidence="4">Busselton2</strain>
    </source>
</reference>
<feature type="region of interest" description="Disordered" evidence="2">
    <location>
        <begin position="443"/>
        <end position="488"/>
    </location>
</feature>
<evidence type="ECO:0000256" key="1">
    <source>
        <dbReference type="SAM" id="Coils"/>
    </source>
</evidence>
<name>A0AAV7Y1M7_9EUKA</name>
<dbReference type="AlphaFoldDB" id="A0AAV7Y1M7"/>
<feature type="compositionally biased region" description="Low complexity" evidence="2">
    <location>
        <begin position="593"/>
        <end position="614"/>
    </location>
</feature>
<feature type="compositionally biased region" description="Low complexity" evidence="2">
    <location>
        <begin position="44"/>
        <end position="57"/>
    </location>
</feature>
<evidence type="ECO:0000259" key="3">
    <source>
        <dbReference type="PROSITE" id="PS50081"/>
    </source>
</evidence>
<dbReference type="Proteomes" id="UP001146793">
    <property type="component" value="Unassembled WGS sequence"/>
</dbReference>